<evidence type="ECO:0000313" key="2">
    <source>
        <dbReference type="EMBL" id="SEN70551.1"/>
    </source>
</evidence>
<dbReference type="GO" id="GO:0008168">
    <property type="term" value="F:methyltransferase activity"/>
    <property type="evidence" value="ECO:0007669"/>
    <property type="project" value="UniProtKB-KW"/>
</dbReference>
<dbReference type="RefSeq" id="WP_089920602.1">
    <property type="nucleotide sequence ID" value="NZ_FOBB01000012.1"/>
</dbReference>
<dbReference type="NCBIfam" id="TIGR01444">
    <property type="entry name" value="fkbM_fam"/>
    <property type="match status" value="1"/>
</dbReference>
<dbReference type="InterPro" id="IPR052514">
    <property type="entry name" value="SAM-dependent_MTase"/>
</dbReference>
<sequence>MSLFKKLIKRIPFATTIYAFGRNRYYQLCEWQLFKNYSQYRQALNSRGNERIILHTRGGLKISIRQNIWDARIVREIFIEKPYLRYCVLPEKPVIVDIGGYIGDFSIYCAKYLNPARVIVYEPTIENYEVLCENIALNHFEHVIEPINKAAGRSGELVLNVQSLDNGEMHVSSYWYEGCERRSVQSISLEELYQAHHLHQLDLLKIDCEGGEYDLLPEVSDALLSITRNIVFEFHEVSEYERKLDVIRKRLRAAGFVLYQHGIIISACKPAHIPLASKAAAVASA</sequence>
<accession>A0A1H8IQA8</accession>
<dbReference type="GO" id="GO:0032259">
    <property type="term" value="P:methylation"/>
    <property type="evidence" value="ECO:0007669"/>
    <property type="project" value="UniProtKB-KW"/>
</dbReference>
<protein>
    <submittedName>
        <fullName evidence="2">Methyltransferase, FkbM family</fullName>
    </submittedName>
</protein>
<dbReference type="Pfam" id="PF05050">
    <property type="entry name" value="Methyltransf_21"/>
    <property type="match status" value="1"/>
</dbReference>
<dbReference type="PANTHER" id="PTHR34203:SF15">
    <property type="entry name" value="SLL1173 PROTEIN"/>
    <property type="match status" value="1"/>
</dbReference>
<evidence type="ECO:0000259" key="1">
    <source>
        <dbReference type="Pfam" id="PF05050"/>
    </source>
</evidence>
<dbReference type="PANTHER" id="PTHR34203">
    <property type="entry name" value="METHYLTRANSFERASE, FKBM FAMILY PROTEIN"/>
    <property type="match status" value="1"/>
</dbReference>
<keyword evidence="3" id="KW-1185">Reference proteome</keyword>
<dbReference type="EMBL" id="FOBB01000012">
    <property type="protein sequence ID" value="SEN70551.1"/>
    <property type="molecule type" value="Genomic_DNA"/>
</dbReference>
<dbReference type="InterPro" id="IPR029063">
    <property type="entry name" value="SAM-dependent_MTases_sf"/>
</dbReference>
<dbReference type="SUPFAM" id="SSF53335">
    <property type="entry name" value="S-adenosyl-L-methionine-dependent methyltransferases"/>
    <property type="match status" value="1"/>
</dbReference>
<dbReference type="InterPro" id="IPR006342">
    <property type="entry name" value="FkbM_mtfrase"/>
</dbReference>
<dbReference type="STRING" id="573321.SAMN04488505_11238"/>
<dbReference type="Proteomes" id="UP000198984">
    <property type="component" value="Unassembled WGS sequence"/>
</dbReference>
<reference evidence="2 3" key="1">
    <citation type="submission" date="2016-10" db="EMBL/GenBank/DDBJ databases">
        <authorList>
            <person name="de Groot N.N."/>
        </authorList>
    </citation>
    <scope>NUCLEOTIDE SEQUENCE [LARGE SCALE GENOMIC DNA]</scope>
    <source>
        <strain evidence="2 3">DSM 21039</strain>
    </source>
</reference>
<dbReference type="AlphaFoldDB" id="A0A1H8IQA8"/>
<organism evidence="2 3">
    <name type="scientific">Chitinophaga rupis</name>
    <dbReference type="NCBI Taxonomy" id="573321"/>
    <lineage>
        <taxon>Bacteria</taxon>
        <taxon>Pseudomonadati</taxon>
        <taxon>Bacteroidota</taxon>
        <taxon>Chitinophagia</taxon>
        <taxon>Chitinophagales</taxon>
        <taxon>Chitinophagaceae</taxon>
        <taxon>Chitinophaga</taxon>
    </lineage>
</organism>
<dbReference type="Gene3D" id="3.40.50.150">
    <property type="entry name" value="Vaccinia Virus protein VP39"/>
    <property type="match status" value="1"/>
</dbReference>
<feature type="domain" description="Methyltransferase FkbM" evidence="1">
    <location>
        <begin position="97"/>
        <end position="257"/>
    </location>
</feature>
<keyword evidence="2" id="KW-0808">Transferase</keyword>
<proteinExistence type="predicted"/>
<name>A0A1H8IQA8_9BACT</name>
<gene>
    <name evidence="2" type="ORF">SAMN04488505_11238</name>
</gene>
<evidence type="ECO:0000313" key="3">
    <source>
        <dbReference type="Proteomes" id="UP000198984"/>
    </source>
</evidence>
<keyword evidence="2" id="KW-0489">Methyltransferase</keyword>